<proteinExistence type="predicted"/>
<dbReference type="Proteomes" id="UP001240639">
    <property type="component" value="Unassembled WGS sequence"/>
</dbReference>
<sequence length="304" mass="31788">MSFAYSDVPDQSGTTAIVTGANTGIGLEIARGLARKGARVILACRDAEKATAAIKEISSGPEQADLDFLPLDLSNMASIREAANLAKKEPKIDLLINNAGIMIPPLGHSIGGAEQQFAVNHLGHFALTGLLLDKLADNGGARVVSQASIAHKGAKIDFDNLDASQGYSRTKFYGQSKLANLLFAFELDRRLRAANSPVTSIACHPGVAQTEITRHLGVFGKVFGPTVGFFLNTAENGAVPALQAATDPEAEGGDYFGSWGLREMSGATSGKAYATKTARDPLLAARLWAKSVELTGVDPGLAPA</sequence>
<accession>A0ABT9HNC1</accession>
<name>A0ABT9HNC1_9SPHN</name>
<dbReference type="PRINTS" id="PR00081">
    <property type="entry name" value="GDHRDH"/>
</dbReference>
<comment type="caution">
    <text evidence="2">The sequence shown here is derived from an EMBL/GenBank/DDBJ whole genome shotgun (WGS) entry which is preliminary data.</text>
</comment>
<dbReference type="PANTHER" id="PTHR43157">
    <property type="entry name" value="PHOSPHATIDYLINOSITOL-GLYCAN BIOSYNTHESIS CLASS F PROTEIN-RELATED"/>
    <property type="match status" value="1"/>
</dbReference>
<dbReference type="InterPro" id="IPR036291">
    <property type="entry name" value="NAD(P)-bd_dom_sf"/>
</dbReference>
<dbReference type="CDD" id="cd05327">
    <property type="entry name" value="retinol-DH_like_SDR_c_like"/>
    <property type="match status" value="1"/>
</dbReference>
<evidence type="ECO:0000256" key="1">
    <source>
        <dbReference type="ARBA" id="ARBA00023002"/>
    </source>
</evidence>
<dbReference type="SUPFAM" id="SSF51735">
    <property type="entry name" value="NAD(P)-binding Rossmann-fold domains"/>
    <property type="match status" value="1"/>
</dbReference>
<evidence type="ECO:0000313" key="3">
    <source>
        <dbReference type="Proteomes" id="UP001240639"/>
    </source>
</evidence>
<protein>
    <submittedName>
        <fullName evidence="2">Oxidoreductase</fullName>
    </submittedName>
</protein>
<dbReference type="RefSeq" id="WP_305932038.1">
    <property type="nucleotide sequence ID" value="NZ_JAVAIM010000001.1"/>
</dbReference>
<dbReference type="InterPro" id="IPR002347">
    <property type="entry name" value="SDR_fam"/>
</dbReference>
<keyword evidence="3" id="KW-1185">Reference proteome</keyword>
<dbReference type="Gene3D" id="3.40.50.720">
    <property type="entry name" value="NAD(P)-binding Rossmann-like Domain"/>
    <property type="match status" value="1"/>
</dbReference>
<organism evidence="2 3">
    <name type="scientific">Qipengyuania profundimaris</name>
    <dbReference type="NCBI Taxonomy" id="3067652"/>
    <lineage>
        <taxon>Bacteria</taxon>
        <taxon>Pseudomonadati</taxon>
        <taxon>Pseudomonadota</taxon>
        <taxon>Alphaproteobacteria</taxon>
        <taxon>Sphingomonadales</taxon>
        <taxon>Erythrobacteraceae</taxon>
        <taxon>Qipengyuania</taxon>
    </lineage>
</organism>
<dbReference type="EMBL" id="JAVAIM010000001">
    <property type="protein sequence ID" value="MDP4574657.1"/>
    <property type="molecule type" value="Genomic_DNA"/>
</dbReference>
<keyword evidence="1" id="KW-0560">Oxidoreductase</keyword>
<dbReference type="PANTHER" id="PTHR43157:SF31">
    <property type="entry name" value="PHOSPHATIDYLINOSITOL-GLYCAN BIOSYNTHESIS CLASS F PROTEIN"/>
    <property type="match status" value="1"/>
</dbReference>
<gene>
    <name evidence="2" type="ORF">Q9K02_05830</name>
</gene>
<dbReference type="NCBIfam" id="NF004846">
    <property type="entry name" value="PRK06197.1"/>
    <property type="match status" value="1"/>
</dbReference>
<reference evidence="2 3" key="1">
    <citation type="submission" date="2023-08" db="EMBL/GenBank/DDBJ databases">
        <title>genomic of G39.</title>
        <authorList>
            <person name="Wang Y."/>
        </authorList>
    </citation>
    <scope>NUCLEOTIDE SEQUENCE [LARGE SCALE GENOMIC DNA]</scope>
    <source>
        <strain evidence="2 3">G39</strain>
    </source>
</reference>
<dbReference type="Pfam" id="PF00106">
    <property type="entry name" value="adh_short"/>
    <property type="match status" value="1"/>
</dbReference>
<evidence type="ECO:0000313" key="2">
    <source>
        <dbReference type="EMBL" id="MDP4574657.1"/>
    </source>
</evidence>